<evidence type="ECO:0000313" key="1">
    <source>
        <dbReference type="EMBL" id="MFL0195733.1"/>
    </source>
</evidence>
<gene>
    <name evidence="1" type="ORF">ACJDU8_09185</name>
</gene>
<proteinExistence type="predicted"/>
<evidence type="ECO:0000313" key="2">
    <source>
        <dbReference type="Proteomes" id="UP001623660"/>
    </source>
</evidence>
<keyword evidence="2" id="KW-1185">Reference proteome</keyword>
<comment type="caution">
    <text evidence="1">The sequence shown here is derived from an EMBL/GenBank/DDBJ whole genome shotgun (WGS) entry which is preliminary data.</text>
</comment>
<dbReference type="EMBL" id="JBJHZX010000011">
    <property type="protein sequence ID" value="MFL0195733.1"/>
    <property type="molecule type" value="Genomic_DNA"/>
</dbReference>
<dbReference type="Proteomes" id="UP001623660">
    <property type="component" value="Unassembled WGS sequence"/>
</dbReference>
<dbReference type="RefSeq" id="WP_406791847.1">
    <property type="nucleotide sequence ID" value="NZ_JBJHZX010000011.1"/>
</dbReference>
<protein>
    <recommendedName>
        <fullName evidence="3">HEPN domain-containing protein</fullName>
    </recommendedName>
</protein>
<organism evidence="1 2">
    <name type="scientific">Candidatus Clostridium eludens</name>
    <dbReference type="NCBI Taxonomy" id="3381663"/>
    <lineage>
        <taxon>Bacteria</taxon>
        <taxon>Bacillati</taxon>
        <taxon>Bacillota</taxon>
        <taxon>Clostridia</taxon>
        <taxon>Eubacteriales</taxon>
        <taxon>Clostridiaceae</taxon>
        <taxon>Clostridium</taxon>
    </lineage>
</organism>
<reference evidence="1 2" key="1">
    <citation type="submission" date="2024-11" db="EMBL/GenBank/DDBJ databases">
        <authorList>
            <person name="Heng Y.C."/>
            <person name="Lim A.C.H."/>
            <person name="Lee J.K.Y."/>
            <person name="Kittelmann S."/>
        </authorList>
    </citation>
    <scope>NUCLEOTIDE SEQUENCE [LARGE SCALE GENOMIC DNA]</scope>
    <source>
        <strain evidence="1 2">WILCCON 0269</strain>
    </source>
</reference>
<name>A0ABW8SIY0_9CLOT</name>
<sequence>MGRNKAAHDGYGSVESAKLLVEFAYKLGVRFMQTYGERNYEPKGFMTPEDRSKDQDFEATIRQQEEIIRELND</sequence>
<accession>A0ABW8SIY0</accession>
<evidence type="ECO:0008006" key="3">
    <source>
        <dbReference type="Google" id="ProtNLM"/>
    </source>
</evidence>